<comment type="caution">
    <text evidence="14">The sequence shown here is derived from an EMBL/GenBank/DDBJ whole genome shotgun (WGS) entry which is preliminary data.</text>
</comment>
<dbReference type="HAMAP" id="MF_00377">
    <property type="entry name" value="DnaA_bact"/>
    <property type="match status" value="1"/>
</dbReference>
<keyword evidence="5 8" id="KW-0067">ATP-binding</keyword>
<evidence type="ECO:0000256" key="1">
    <source>
        <dbReference type="ARBA" id="ARBA00006583"/>
    </source>
</evidence>
<dbReference type="InterPro" id="IPR003593">
    <property type="entry name" value="AAA+_ATPase"/>
</dbReference>
<evidence type="ECO:0000259" key="13">
    <source>
        <dbReference type="SMART" id="SM00760"/>
    </source>
</evidence>
<dbReference type="InterPro" id="IPR013159">
    <property type="entry name" value="DnaA_C"/>
</dbReference>
<dbReference type="InterPro" id="IPR018312">
    <property type="entry name" value="Chromosome_initiator_DnaA_CS"/>
</dbReference>
<feature type="binding site" evidence="8">
    <location>
        <position position="152"/>
    </location>
    <ligand>
        <name>ATP</name>
        <dbReference type="ChEBI" id="CHEBI:30616"/>
    </ligand>
</feature>
<dbReference type="CDD" id="cd06571">
    <property type="entry name" value="Bac_DnaA_C"/>
    <property type="match status" value="1"/>
</dbReference>
<comment type="similarity">
    <text evidence="1 8 11">Belongs to the DnaA family.</text>
</comment>
<keyword evidence="7 8" id="KW-0238">DNA-binding</keyword>
<comment type="function">
    <text evidence="8 10">Plays an essential role in the initiation and regulation of chromosomal replication. ATP-DnaA binds to the origin of replication (oriC) to initiate formation of the DNA replication initiation complex once per cell cycle. Binds the DnaA box (a 9 base pair repeat at the origin) and separates the double-stranded (ds)DNA. Forms a right-handed helical filament on oriC DNA; dsDNA binds to the exterior of the filament while single-stranded (ss)DNA is stabiized in the filament's interior. The ATP-DnaA-oriC complex binds and stabilizes one strand of the AT-rich DNA unwinding element (DUE), permitting loading of DNA polymerase. After initiation quickly degrades to an ADP-DnaA complex that is not apt for DNA replication. Binds acidic phospholipids.</text>
</comment>
<comment type="subunit">
    <text evidence="8">Oligomerizes as a right-handed, spiral filament on DNA at oriC.</text>
</comment>
<keyword evidence="15" id="KW-1185">Reference proteome</keyword>
<dbReference type="GO" id="GO:0006275">
    <property type="term" value="P:regulation of DNA replication"/>
    <property type="evidence" value="ECO:0007669"/>
    <property type="project" value="UniProtKB-UniRule"/>
</dbReference>
<keyword evidence="6 8" id="KW-0446">Lipid-binding</keyword>
<dbReference type="EMBL" id="JACRTE010000016">
    <property type="protein sequence ID" value="MBC8597167.1"/>
    <property type="molecule type" value="Genomic_DNA"/>
</dbReference>
<dbReference type="GO" id="GO:0005524">
    <property type="term" value="F:ATP binding"/>
    <property type="evidence" value="ECO:0007669"/>
    <property type="project" value="UniProtKB-UniRule"/>
</dbReference>
<evidence type="ECO:0000256" key="9">
    <source>
        <dbReference type="NCBIfam" id="TIGR00362"/>
    </source>
</evidence>
<dbReference type="SMART" id="SM00760">
    <property type="entry name" value="Bac_DnaA_C"/>
    <property type="match status" value="1"/>
</dbReference>
<evidence type="ECO:0000256" key="4">
    <source>
        <dbReference type="ARBA" id="ARBA00022741"/>
    </source>
</evidence>
<dbReference type="AlphaFoldDB" id="A0A926FDE2"/>
<feature type="binding site" evidence="8">
    <location>
        <position position="155"/>
    </location>
    <ligand>
        <name>ATP</name>
        <dbReference type="ChEBI" id="CHEBI:30616"/>
    </ligand>
</feature>
<dbReference type="Pfam" id="PF08299">
    <property type="entry name" value="Bac_DnaA_C"/>
    <property type="match status" value="1"/>
</dbReference>
<dbReference type="Proteomes" id="UP000647416">
    <property type="component" value="Unassembled WGS sequence"/>
</dbReference>
<dbReference type="NCBIfam" id="TIGR00362">
    <property type="entry name" value="DnaA"/>
    <property type="match status" value="1"/>
</dbReference>
<dbReference type="InterPro" id="IPR024633">
    <property type="entry name" value="DnaA_N_dom"/>
</dbReference>
<keyword evidence="2 8" id="KW-0963">Cytoplasm</keyword>
<dbReference type="GO" id="GO:0005737">
    <property type="term" value="C:cytoplasm"/>
    <property type="evidence" value="ECO:0007669"/>
    <property type="project" value="UniProtKB-SubCell"/>
</dbReference>
<feature type="binding site" evidence="8">
    <location>
        <position position="156"/>
    </location>
    <ligand>
        <name>ATP</name>
        <dbReference type="ChEBI" id="CHEBI:30616"/>
    </ligand>
</feature>
<proteinExistence type="inferred from homology"/>
<dbReference type="SUPFAM" id="SSF52540">
    <property type="entry name" value="P-loop containing nucleoside triphosphate hydrolases"/>
    <property type="match status" value="1"/>
</dbReference>
<dbReference type="InterPro" id="IPR020591">
    <property type="entry name" value="Chromosome_initiator_DnaA-like"/>
</dbReference>
<gene>
    <name evidence="8 14" type="primary">dnaA</name>
    <name evidence="14" type="ORF">H8706_09845</name>
</gene>
<evidence type="ECO:0000256" key="5">
    <source>
        <dbReference type="ARBA" id="ARBA00022840"/>
    </source>
</evidence>
<evidence type="ECO:0000256" key="3">
    <source>
        <dbReference type="ARBA" id="ARBA00022705"/>
    </source>
</evidence>
<dbReference type="Gene3D" id="3.40.50.300">
    <property type="entry name" value="P-loop containing nucleotide triphosphate hydrolases"/>
    <property type="match status" value="1"/>
</dbReference>
<evidence type="ECO:0000313" key="15">
    <source>
        <dbReference type="Proteomes" id="UP000647416"/>
    </source>
</evidence>
<dbReference type="RefSeq" id="WP_262432491.1">
    <property type="nucleotide sequence ID" value="NZ_JACRTE010000016.1"/>
</dbReference>
<dbReference type="InterPro" id="IPR013317">
    <property type="entry name" value="DnaA_dom"/>
</dbReference>
<feature type="region of interest" description="Domain I, interacts with DnaA modulators" evidence="8">
    <location>
        <begin position="1"/>
        <end position="101"/>
    </location>
</feature>
<comment type="subcellular location">
    <subcellularLocation>
        <location evidence="8">Cytoplasm</location>
    </subcellularLocation>
</comment>
<evidence type="ECO:0000256" key="8">
    <source>
        <dbReference type="HAMAP-Rule" id="MF_00377"/>
    </source>
</evidence>
<feature type="domain" description="AAA+ ATPase" evidence="12">
    <location>
        <begin position="141"/>
        <end position="269"/>
    </location>
</feature>
<feature type="region of interest" description="Domain IV, binds dsDNA" evidence="8">
    <location>
        <begin position="325"/>
        <end position="445"/>
    </location>
</feature>
<dbReference type="Pfam" id="PF00308">
    <property type="entry name" value="Bac_DnaA"/>
    <property type="match status" value="1"/>
</dbReference>
<feature type="domain" description="Chromosomal replication initiator DnaA C-terminal" evidence="13">
    <location>
        <begin position="352"/>
        <end position="421"/>
    </location>
</feature>
<evidence type="ECO:0000256" key="2">
    <source>
        <dbReference type="ARBA" id="ARBA00022490"/>
    </source>
</evidence>
<dbReference type="PROSITE" id="PS01008">
    <property type="entry name" value="DNAA"/>
    <property type="match status" value="1"/>
</dbReference>
<evidence type="ECO:0000256" key="11">
    <source>
        <dbReference type="RuleBase" id="RU004227"/>
    </source>
</evidence>
<dbReference type="InterPro" id="IPR027417">
    <property type="entry name" value="P-loop_NTPase"/>
</dbReference>
<evidence type="ECO:0000313" key="14">
    <source>
        <dbReference type="EMBL" id="MBC8597167.1"/>
    </source>
</evidence>
<dbReference type="PANTHER" id="PTHR30050:SF2">
    <property type="entry name" value="CHROMOSOMAL REPLICATION INITIATOR PROTEIN DNAA"/>
    <property type="match status" value="1"/>
</dbReference>
<dbReference type="GO" id="GO:0008289">
    <property type="term" value="F:lipid binding"/>
    <property type="evidence" value="ECO:0007669"/>
    <property type="project" value="UniProtKB-KW"/>
</dbReference>
<dbReference type="FunFam" id="3.40.50.300:FF:000668">
    <property type="entry name" value="Chromosomal replication initiator protein DnaA"/>
    <property type="match status" value="1"/>
</dbReference>
<dbReference type="InterPro" id="IPR010921">
    <property type="entry name" value="Trp_repressor/repl_initiator"/>
</dbReference>
<reference evidence="14" key="1">
    <citation type="submission" date="2020-08" db="EMBL/GenBank/DDBJ databases">
        <title>Genome public.</title>
        <authorList>
            <person name="Liu C."/>
            <person name="Sun Q."/>
        </authorList>
    </citation>
    <scope>NUCLEOTIDE SEQUENCE</scope>
    <source>
        <strain evidence="14">NSJ-50</strain>
    </source>
</reference>
<dbReference type="InterPro" id="IPR038454">
    <property type="entry name" value="DnaA_N_sf"/>
</dbReference>
<dbReference type="Pfam" id="PF11638">
    <property type="entry name" value="DnaA_N"/>
    <property type="match status" value="1"/>
</dbReference>
<evidence type="ECO:0000256" key="7">
    <source>
        <dbReference type="ARBA" id="ARBA00023125"/>
    </source>
</evidence>
<evidence type="ECO:0000256" key="6">
    <source>
        <dbReference type="ARBA" id="ARBA00023121"/>
    </source>
</evidence>
<evidence type="ECO:0000256" key="10">
    <source>
        <dbReference type="RuleBase" id="RU000577"/>
    </source>
</evidence>
<protein>
    <recommendedName>
        <fullName evidence="8 9">Chromosomal replication initiator protein DnaA</fullName>
    </recommendedName>
</protein>
<dbReference type="CDD" id="cd00009">
    <property type="entry name" value="AAA"/>
    <property type="match status" value="1"/>
</dbReference>
<dbReference type="SUPFAM" id="SSF48295">
    <property type="entry name" value="TrpR-like"/>
    <property type="match status" value="1"/>
</dbReference>
<organism evidence="14 15">
    <name type="scientific">Qingrenia yutianensis</name>
    <dbReference type="NCBI Taxonomy" id="2763676"/>
    <lineage>
        <taxon>Bacteria</taxon>
        <taxon>Bacillati</taxon>
        <taxon>Bacillota</taxon>
        <taxon>Clostridia</taxon>
        <taxon>Eubacteriales</taxon>
        <taxon>Oscillospiraceae</taxon>
        <taxon>Qingrenia</taxon>
    </lineage>
</organism>
<dbReference type="GO" id="GO:0003688">
    <property type="term" value="F:DNA replication origin binding"/>
    <property type="evidence" value="ECO:0007669"/>
    <property type="project" value="UniProtKB-UniRule"/>
</dbReference>
<keyword evidence="3 8" id="KW-0235">DNA replication</keyword>
<feature type="region of interest" description="Domain III, AAA+ region" evidence="8">
    <location>
        <begin position="108"/>
        <end position="324"/>
    </location>
</feature>
<evidence type="ECO:0000259" key="12">
    <source>
        <dbReference type="SMART" id="SM00382"/>
    </source>
</evidence>
<dbReference type="GO" id="GO:0005886">
    <property type="term" value="C:plasma membrane"/>
    <property type="evidence" value="ECO:0007669"/>
    <property type="project" value="TreeGrafter"/>
</dbReference>
<dbReference type="Gene3D" id="1.10.1750.10">
    <property type="match status" value="1"/>
</dbReference>
<dbReference type="SMART" id="SM00382">
    <property type="entry name" value="AAA"/>
    <property type="match status" value="1"/>
</dbReference>
<dbReference type="PANTHER" id="PTHR30050">
    <property type="entry name" value="CHROMOSOMAL REPLICATION INITIATOR PROTEIN DNAA"/>
    <property type="match status" value="1"/>
</dbReference>
<accession>A0A926FDE2</accession>
<dbReference type="InterPro" id="IPR001957">
    <property type="entry name" value="Chromosome_initiator_DnaA"/>
</dbReference>
<dbReference type="PRINTS" id="PR00051">
    <property type="entry name" value="DNAA"/>
</dbReference>
<dbReference type="Gene3D" id="1.10.8.60">
    <property type="match status" value="1"/>
</dbReference>
<feature type="binding site" evidence="8">
    <location>
        <position position="154"/>
    </location>
    <ligand>
        <name>ATP</name>
        <dbReference type="ChEBI" id="CHEBI:30616"/>
    </ligand>
</feature>
<keyword evidence="4 8" id="KW-0547">Nucleotide-binding</keyword>
<comment type="domain">
    <text evidence="8">Domain I is involved in oligomerization and binding regulators, domain II is flexibile and of varying length in different bacteria, domain III forms the AAA+ region, while domain IV binds dsDNA.</text>
</comment>
<name>A0A926FDE2_9FIRM</name>
<dbReference type="Gene3D" id="3.30.300.180">
    <property type="match status" value="1"/>
</dbReference>
<sequence>MERLEGIWQEALTLMEEEFADQQISYKTWIKSITPLTMTEESISLKVPTPINKTMICERYMDLIKNSVFYITGKDYQIDVIVDGDKDLKPLILPDFDKEERKDMGGYPLNPQYTFENYIIGQSNQFAQAAALAVAEAPSILYNPFFIYGGSGLGKTHLMNAIGNRVLETYPEKKVVYVSSEQFVNELINSIRQQRNEEFRSKYRTIDVLIVDDIQFIAGKTSSEEEFFHTFNSLFLANKQIVISSDRPPKELHTLEERLRTRFESGLLVDIQPPDFETRAAILKQKAEQFNLDIDYDLITYIASNINSNVRELEGTIKKITALTGFSKRPVTLEIVENALADFNVVNAGIITPSTIITLVEKHFNLKENSLVSSKRSKDVAFARHIAMYIMRELTEMSTPKIGQELGGRDHSTVLNGINKVEEAINTDSSIKNLVNDIIKNIRNR</sequence>
<comment type="caution">
    <text evidence="8">Lacks conserved residue(s) required for the propagation of feature annotation.</text>
</comment>
<dbReference type="GO" id="GO:0006270">
    <property type="term" value="P:DNA replication initiation"/>
    <property type="evidence" value="ECO:0007669"/>
    <property type="project" value="UniProtKB-UniRule"/>
</dbReference>